<evidence type="ECO:0000313" key="2">
    <source>
        <dbReference type="Proteomes" id="UP001352852"/>
    </source>
</evidence>
<name>A0ABU7EMC3_9TELE</name>
<gene>
    <name evidence="1" type="ORF">CHARACLAT_025927</name>
</gene>
<evidence type="ECO:0000313" key="1">
    <source>
        <dbReference type="EMBL" id="MED6288381.1"/>
    </source>
</evidence>
<accession>A0ABU7EMC3</accession>
<sequence>MERWVGCGGGGGERCVHFVLLKSGEIPRKFQADKLRADKLRAYLLSCVSLLDEATKEATTFIYLLFFNIESTPGSVSALSSQTLSRSWQLAAHTFRFWFWFC</sequence>
<organism evidence="1 2">
    <name type="scientific">Characodon lateralis</name>
    <dbReference type="NCBI Taxonomy" id="208331"/>
    <lineage>
        <taxon>Eukaryota</taxon>
        <taxon>Metazoa</taxon>
        <taxon>Chordata</taxon>
        <taxon>Craniata</taxon>
        <taxon>Vertebrata</taxon>
        <taxon>Euteleostomi</taxon>
        <taxon>Actinopterygii</taxon>
        <taxon>Neopterygii</taxon>
        <taxon>Teleostei</taxon>
        <taxon>Neoteleostei</taxon>
        <taxon>Acanthomorphata</taxon>
        <taxon>Ovalentaria</taxon>
        <taxon>Atherinomorphae</taxon>
        <taxon>Cyprinodontiformes</taxon>
        <taxon>Goodeidae</taxon>
        <taxon>Characodon</taxon>
    </lineage>
</organism>
<comment type="caution">
    <text evidence="1">The sequence shown here is derived from an EMBL/GenBank/DDBJ whole genome shotgun (WGS) entry which is preliminary data.</text>
</comment>
<dbReference type="Proteomes" id="UP001352852">
    <property type="component" value="Unassembled WGS sequence"/>
</dbReference>
<proteinExistence type="predicted"/>
<keyword evidence="2" id="KW-1185">Reference proteome</keyword>
<reference evidence="1 2" key="1">
    <citation type="submission" date="2021-06" db="EMBL/GenBank/DDBJ databases">
        <authorList>
            <person name="Palmer J.M."/>
        </authorList>
    </citation>
    <scope>NUCLEOTIDE SEQUENCE [LARGE SCALE GENOMIC DNA]</scope>
    <source>
        <strain evidence="1 2">CL_MEX2019</strain>
        <tissue evidence="1">Muscle</tissue>
    </source>
</reference>
<dbReference type="EMBL" id="JAHUTJ010060439">
    <property type="protein sequence ID" value="MED6288381.1"/>
    <property type="molecule type" value="Genomic_DNA"/>
</dbReference>
<protein>
    <submittedName>
        <fullName evidence="1">Uncharacterized protein</fullName>
    </submittedName>
</protein>